<dbReference type="SUPFAM" id="SSF47240">
    <property type="entry name" value="Ferritin-like"/>
    <property type="match status" value="1"/>
</dbReference>
<name>A0A9W6LLL8_9FUSO</name>
<dbReference type="GO" id="GO:0004322">
    <property type="term" value="F:ferroxidase activity"/>
    <property type="evidence" value="ECO:0007669"/>
    <property type="project" value="InterPro"/>
</dbReference>
<protein>
    <recommendedName>
        <fullName evidence="8">Ferritin</fullName>
    </recommendedName>
</protein>
<evidence type="ECO:0000256" key="4">
    <source>
        <dbReference type="ARBA" id="ARBA00033738"/>
    </source>
</evidence>
<keyword evidence="3" id="KW-0408">Iron</keyword>
<evidence type="ECO:0000313" key="6">
    <source>
        <dbReference type="EMBL" id="GLI54859.1"/>
    </source>
</evidence>
<accession>A0A9W6LLL8</accession>
<organism evidence="6 7">
    <name type="scientific">Propionigenium maris DSM 9537</name>
    <dbReference type="NCBI Taxonomy" id="1123000"/>
    <lineage>
        <taxon>Bacteria</taxon>
        <taxon>Fusobacteriati</taxon>
        <taxon>Fusobacteriota</taxon>
        <taxon>Fusobacteriia</taxon>
        <taxon>Fusobacteriales</taxon>
        <taxon>Fusobacteriaceae</taxon>
        <taxon>Propionigenium</taxon>
    </lineage>
</organism>
<sequence>MANLYNEPMDLLSEKAKDITRAISSIKEELEAVDWYNQRADVTSDPTLQKILEHNRNEEMEHAIMLLEWLRRNMDGWDNEMKTYFFTNTNITELEDAMEVPAEEEIVSKGSSLNIGSMK</sequence>
<evidence type="ECO:0000256" key="2">
    <source>
        <dbReference type="ARBA" id="ARBA00022723"/>
    </source>
</evidence>
<gene>
    <name evidence="6" type="ORF">PM10SUCC1_03740</name>
</gene>
<evidence type="ECO:0000256" key="3">
    <source>
        <dbReference type="ARBA" id="ARBA00023004"/>
    </source>
</evidence>
<keyword evidence="2" id="KW-0479">Metal-binding</keyword>
<keyword evidence="7" id="KW-1185">Reference proteome</keyword>
<keyword evidence="5" id="KW-1284">Encapsulin nanocompartment</keyword>
<proteinExistence type="predicted"/>
<dbReference type="InterPro" id="IPR054581">
    <property type="entry name" value="EncFtn-like"/>
</dbReference>
<dbReference type="NCBIfam" id="TIGR04535">
    <property type="entry name" value="ferrit_encaps"/>
    <property type="match status" value="1"/>
</dbReference>
<dbReference type="Pfam" id="PF22277">
    <property type="entry name" value="EncFtn-like"/>
    <property type="match status" value="1"/>
</dbReference>
<keyword evidence="1" id="KW-0409">Iron storage</keyword>
<comment type="caution">
    <text evidence="6">The sequence shown here is derived from an EMBL/GenBank/DDBJ whole genome shotgun (WGS) entry which is preliminary data.</text>
</comment>
<dbReference type="GO" id="GO:0140737">
    <property type="term" value="C:encapsulin nanocompartment"/>
    <property type="evidence" value="ECO:0007669"/>
    <property type="project" value="UniProtKB-SubCell"/>
</dbReference>
<dbReference type="AlphaFoldDB" id="A0A9W6LLL8"/>
<dbReference type="Proteomes" id="UP001144471">
    <property type="component" value="Unassembled WGS sequence"/>
</dbReference>
<dbReference type="EMBL" id="BSDY01000001">
    <property type="protein sequence ID" value="GLI54859.1"/>
    <property type="molecule type" value="Genomic_DNA"/>
</dbReference>
<dbReference type="GO" id="GO:0006879">
    <property type="term" value="P:intracellular iron ion homeostasis"/>
    <property type="evidence" value="ECO:0007669"/>
    <property type="project" value="UniProtKB-KW"/>
</dbReference>
<evidence type="ECO:0008006" key="8">
    <source>
        <dbReference type="Google" id="ProtNLM"/>
    </source>
</evidence>
<dbReference type="InterPro" id="IPR030907">
    <property type="entry name" value="Ferrit_encaps"/>
</dbReference>
<dbReference type="RefSeq" id="WP_281832940.1">
    <property type="nucleotide sequence ID" value="NZ_BSDY01000001.1"/>
</dbReference>
<dbReference type="GO" id="GO:0046872">
    <property type="term" value="F:metal ion binding"/>
    <property type="evidence" value="ECO:0007669"/>
    <property type="project" value="UniProtKB-KW"/>
</dbReference>
<dbReference type="InterPro" id="IPR009078">
    <property type="entry name" value="Ferritin-like_SF"/>
</dbReference>
<dbReference type="CDD" id="cd00657">
    <property type="entry name" value="Ferritin_like"/>
    <property type="match status" value="1"/>
</dbReference>
<evidence type="ECO:0000256" key="1">
    <source>
        <dbReference type="ARBA" id="ARBA00022434"/>
    </source>
</evidence>
<comment type="subcellular location">
    <subcellularLocation>
        <location evidence="4">Encapsulin nanocompartment</location>
    </subcellularLocation>
</comment>
<reference evidence="6" key="1">
    <citation type="submission" date="2022-12" db="EMBL/GenBank/DDBJ databases">
        <title>Reference genome sequencing for broad-spectrum identification of bacterial and archaeal isolates by mass spectrometry.</title>
        <authorList>
            <person name="Sekiguchi Y."/>
            <person name="Tourlousse D.M."/>
        </authorList>
    </citation>
    <scope>NUCLEOTIDE SEQUENCE</scope>
    <source>
        <strain evidence="6">10succ1</strain>
    </source>
</reference>
<evidence type="ECO:0000256" key="5">
    <source>
        <dbReference type="ARBA" id="ARBA00033787"/>
    </source>
</evidence>
<dbReference type="Gene3D" id="6.10.140.1960">
    <property type="match status" value="1"/>
</dbReference>
<evidence type="ECO:0000313" key="7">
    <source>
        <dbReference type="Proteomes" id="UP001144471"/>
    </source>
</evidence>